<evidence type="ECO:0000256" key="1">
    <source>
        <dbReference type="SAM" id="MobiDB-lite"/>
    </source>
</evidence>
<protein>
    <submittedName>
        <fullName evidence="3">Uncharacterized protein</fullName>
    </submittedName>
</protein>
<keyword evidence="2" id="KW-0812">Transmembrane</keyword>
<name>A0A1Y2H079_9FUNG</name>
<keyword evidence="4" id="KW-1185">Reference proteome</keyword>
<dbReference type="AlphaFoldDB" id="A0A1Y2H079"/>
<proteinExistence type="predicted"/>
<dbReference type="InParanoid" id="A0A1Y2H079"/>
<dbReference type="Proteomes" id="UP000193648">
    <property type="component" value="Unassembled WGS sequence"/>
</dbReference>
<feature type="region of interest" description="Disordered" evidence="1">
    <location>
        <begin position="150"/>
        <end position="196"/>
    </location>
</feature>
<feature type="compositionally biased region" description="Low complexity" evidence="1">
    <location>
        <begin position="184"/>
        <end position="196"/>
    </location>
</feature>
<feature type="transmembrane region" description="Helical" evidence="2">
    <location>
        <begin position="68"/>
        <end position="91"/>
    </location>
</feature>
<gene>
    <name evidence="3" type="ORF">BCR41DRAFT_392383</name>
</gene>
<dbReference type="RefSeq" id="XP_021885629.1">
    <property type="nucleotide sequence ID" value="XM_022028448.1"/>
</dbReference>
<keyword evidence="2" id="KW-1133">Transmembrane helix</keyword>
<evidence type="ECO:0000313" key="3">
    <source>
        <dbReference type="EMBL" id="ORZ27926.1"/>
    </source>
</evidence>
<dbReference type="GeneID" id="33570291"/>
<dbReference type="EMBL" id="MCFF01000003">
    <property type="protein sequence ID" value="ORZ27926.1"/>
    <property type="molecule type" value="Genomic_DNA"/>
</dbReference>
<organism evidence="3 4">
    <name type="scientific">Lobosporangium transversale</name>
    <dbReference type="NCBI Taxonomy" id="64571"/>
    <lineage>
        <taxon>Eukaryota</taxon>
        <taxon>Fungi</taxon>
        <taxon>Fungi incertae sedis</taxon>
        <taxon>Mucoromycota</taxon>
        <taxon>Mortierellomycotina</taxon>
        <taxon>Mortierellomycetes</taxon>
        <taxon>Mortierellales</taxon>
        <taxon>Mortierellaceae</taxon>
        <taxon>Lobosporangium</taxon>
    </lineage>
</organism>
<evidence type="ECO:0000313" key="4">
    <source>
        <dbReference type="Proteomes" id="UP000193648"/>
    </source>
</evidence>
<sequence length="196" mass="22071">MASIIREIFGPAARVTIHLDGSRCVEKARAYEDRYAKRVKADEKLDTLITNMEAKSKESALVRVRPMYVLPSPVVITVSLYLGTLIFSSIVKFKEFFVQRRHHKYALYEKDEVLHALKFRHDAQLLVYGTVRNRGTQDFSEDQFNKSFDAFAGGGGDDGTTKRKFSDDGEGVEGSRPPKEPMLSSGEGETSSEQQQ</sequence>
<comment type="caution">
    <text evidence="3">The sequence shown here is derived from an EMBL/GenBank/DDBJ whole genome shotgun (WGS) entry which is preliminary data.</text>
</comment>
<evidence type="ECO:0000256" key="2">
    <source>
        <dbReference type="SAM" id="Phobius"/>
    </source>
</evidence>
<keyword evidence="2" id="KW-0472">Membrane</keyword>
<reference evidence="3 4" key="1">
    <citation type="submission" date="2016-07" db="EMBL/GenBank/DDBJ databases">
        <title>Pervasive Adenine N6-methylation of Active Genes in Fungi.</title>
        <authorList>
            <consortium name="DOE Joint Genome Institute"/>
            <person name="Mondo S.J."/>
            <person name="Dannebaum R.O."/>
            <person name="Kuo R.C."/>
            <person name="Labutti K."/>
            <person name="Haridas S."/>
            <person name="Kuo A."/>
            <person name="Salamov A."/>
            <person name="Ahrendt S.R."/>
            <person name="Lipzen A."/>
            <person name="Sullivan W."/>
            <person name="Andreopoulos W.B."/>
            <person name="Clum A."/>
            <person name="Lindquist E."/>
            <person name="Daum C."/>
            <person name="Ramamoorthy G.K."/>
            <person name="Gryganskyi A."/>
            <person name="Culley D."/>
            <person name="Magnuson J.K."/>
            <person name="James T.Y."/>
            <person name="O'Malley M.A."/>
            <person name="Stajich J.E."/>
            <person name="Spatafora J.W."/>
            <person name="Visel A."/>
            <person name="Grigoriev I.V."/>
        </authorList>
    </citation>
    <scope>NUCLEOTIDE SEQUENCE [LARGE SCALE GENOMIC DNA]</scope>
    <source>
        <strain evidence="3 4">NRRL 3116</strain>
    </source>
</reference>
<accession>A0A1Y2H079</accession>